<sequence>MMDSAVSTPELLKQVAEDETLRQCYLLDADVTEHSKDTLVYAPVKLDAQGNVRLIPGGGRRRIDYILFDKQHPVVTWTFFSSPLLWSRSISLYGWPAHQTSDMAVIPIAKSEV</sequence>
<dbReference type="Proteomes" id="UP000762676">
    <property type="component" value="Unassembled WGS sequence"/>
</dbReference>
<accession>A0AAV4FEA7</accession>
<reference evidence="1 2" key="1">
    <citation type="journal article" date="2021" name="Elife">
        <title>Chloroplast acquisition without the gene transfer in kleptoplastic sea slugs, Plakobranchus ocellatus.</title>
        <authorList>
            <person name="Maeda T."/>
            <person name="Takahashi S."/>
            <person name="Yoshida T."/>
            <person name="Shimamura S."/>
            <person name="Takaki Y."/>
            <person name="Nagai Y."/>
            <person name="Toyoda A."/>
            <person name="Suzuki Y."/>
            <person name="Arimoto A."/>
            <person name="Ishii H."/>
            <person name="Satoh N."/>
            <person name="Nishiyama T."/>
            <person name="Hasebe M."/>
            <person name="Maruyama T."/>
            <person name="Minagawa J."/>
            <person name="Obokata J."/>
            <person name="Shigenobu S."/>
        </authorList>
    </citation>
    <scope>NUCLEOTIDE SEQUENCE [LARGE SCALE GENOMIC DNA]</scope>
</reference>
<organism evidence="1 2">
    <name type="scientific">Elysia marginata</name>
    <dbReference type="NCBI Taxonomy" id="1093978"/>
    <lineage>
        <taxon>Eukaryota</taxon>
        <taxon>Metazoa</taxon>
        <taxon>Spiralia</taxon>
        <taxon>Lophotrochozoa</taxon>
        <taxon>Mollusca</taxon>
        <taxon>Gastropoda</taxon>
        <taxon>Heterobranchia</taxon>
        <taxon>Euthyneura</taxon>
        <taxon>Panpulmonata</taxon>
        <taxon>Sacoglossa</taxon>
        <taxon>Placobranchoidea</taxon>
        <taxon>Plakobranchidae</taxon>
        <taxon>Elysia</taxon>
    </lineage>
</organism>
<proteinExistence type="predicted"/>
<dbReference type="EMBL" id="BMAT01004303">
    <property type="protein sequence ID" value="GFR71624.1"/>
    <property type="molecule type" value="Genomic_DNA"/>
</dbReference>
<keyword evidence="2" id="KW-1185">Reference proteome</keyword>
<evidence type="ECO:0000313" key="1">
    <source>
        <dbReference type="EMBL" id="GFR71624.1"/>
    </source>
</evidence>
<protein>
    <submittedName>
        <fullName evidence="1">Sphingomyelin phosphodiesterase 3-like</fullName>
    </submittedName>
</protein>
<evidence type="ECO:0000313" key="2">
    <source>
        <dbReference type="Proteomes" id="UP000762676"/>
    </source>
</evidence>
<comment type="caution">
    <text evidence="1">The sequence shown here is derived from an EMBL/GenBank/DDBJ whole genome shotgun (WGS) entry which is preliminary data.</text>
</comment>
<dbReference type="AlphaFoldDB" id="A0AAV4FEA7"/>
<gene>
    <name evidence="1" type="ORF">ElyMa_002098900</name>
</gene>
<name>A0AAV4FEA7_9GAST</name>